<dbReference type="GeneID" id="18831855"/>
<evidence type="ECO:0000313" key="3">
    <source>
        <dbReference type="Proteomes" id="UP000008493"/>
    </source>
</evidence>
<evidence type="ECO:0000256" key="1">
    <source>
        <dbReference type="SAM" id="MobiDB-lite"/>
    </source>
</evidence>
<protein>
    <submittedName>
        <fullName evidence="2">Uncharacterized protein</fullName>
    </submittedName>
</protein>
<evidence type="ECO:0000313" key="2">
    <source>
        <dbReference type="EMBL" id="EKM83143.1"/>
    </source>
</evidence>
<keyword evidence="3" id="KW-1185">Reference proteome</keyword>
<dbReference type="InParanoid" id="K5XI49"/>
<feature type="region of interest" description="Disordered" evidence="1">
    <location>
        <begin position="43"/>
        <end position="70"/>
    </location>
</feature>
<proteinExistence type="predicted"/>
<dbReference type="RefSeq" id="XP_007326719.1">
    <property type="nucleotide sequence ID" value="XM_007326657.1"/>
</dbReference>
<organism evidence="2 3">
    <name type="scientific">Agaricus bisporus var. burnettii (strain JB137-S8 / ATCC MYA-4627 / FGSC 10392)</name>
    <name type="common">White button mushroom</name>
    <dbReference type="NCBI Taxonomy" id="597362"/>
    <lineage>
        <taxon>Eukaryota</taxon>
        <taxon>Fungi</taxon>
        <taxon>Dikarya</taxon>
        <taxon>Basidiomycota</taxon>
        <taxon>Agaricomycotina</taxon>
        <taxon>Agaricomycetes</taxon>
        <taxon>Agaricomycetidae</taxon>
        <taxon>Agaricales</taxon>
        <taxon>Agaricineae</taxon>
        <taxon>Agaricaceae</taxon>
        <taxon>Agaricus</taxon>
    </lineage>
</organism>
<dbReference type="HOGENOM" id="CLU_2757203_0_0_1"/>
<gene>
    <name evidence="2" type="ORF">AGABI1DRAFT_82813</name>
</gene>
<reference evidence="3" key="1">
    <citation type="journal article" date="2012" name="Proc. Natl. Acad. Sci. U.S.A.">
        <title>Genome sequence of the button mushroom Agaricus bisporus reveals mechanisms governing adaptation to a humic-rich ecological niche.</title>
        <authorList>
            <person name="Morin E."/>
            <person name="Kohler A."/>
            <person name="Baker A.R."/>
            <person name="Foulongne-Oriol M."/>
            <person name="Lombard V."/>
            <person name="Nagy L.G."/>
            <person name="Ohm R.A."/>
            <person name="Patyshakuliyeva A."/>
            <person name="Brun A."/>
            <person name="Aerts A.L."/>
            <person name="Bailey A.M."/>
            <person name="Billette C."/>
            <person name="Coutinho P.M."/>
            <person name="Deakin G."/>
            <person name="Doddapaneni H."/>
            <person name="Floudas D."/>
            <person name="Grimwood J."/>
            <person name="Hilden K."/>
            <person name="Kuees U."/>
            <person name="LaButti K.M."/>
            <person name="Lapidus A."/>
            <person name="Lindquist E.A."/>
            <person name="Lucas S.M."/>
            <person name="Murat C."/>
            <person name="Riley R.W."/>
            <person name="Salamov A.A."/>
            <person name="Schmutz J."/>
            <person name="Subramanian V."/>
            <person name="Woesten H.A.B."/>
            <person name="Xu J."/>
            <person name="Eastwood D.C."/>
            <person name="Foster G.D."/>
            <person name="Sonnenberg A.S."/>
            <person name="Cullen D."/>
            <person name="de Vries R.P."/>
            <person name="Lundell T."/>
            <person name="Hibbett D.S."/>
            <person name="Henrissat B."/>
            <person name="Burton K.S."/>
            <person name="Kerrigan R.W."/>
            <person name="Challen M.P."/>
            <person name="Grigoriev I.V."/>
            <person name="Martin F."/>
        </authorList>
    </citation>
    <scope>NUCLEOTIDE SEQUENCE [LARGE SCALE GENOMIC DNA]</scope>
    <source>
        <strain evidence="3">JB137-S8 / ATCC MYA-4627 / FGSC 10392</strain>
    </source>
</reference>
<dbReference type="AlphaFoldDB" id="K5XI49"/>
<sequence>MSTKSFWVNSQLSGVLEDSCCAGRHGRNDARFIQRSCPLPGTIAHRNNDSTKEETANKCTYTPRDKTKVA</sequence>
<dbReference type="EMBL" id="JH971386">
    <property type="protein sequence ID" value="EKM83143.1"/>
    <property type="molecule type" value="Genomic_DNA"/>
</dbReference>
<feature type="compositionally biased region" description="Basic and acidic residues" evidence="1">
    <location>
        <begin position="46"/>
        <end position="56"/>
    </location>
</feature>
<accession>K5XI49</accession>
<dbReference type="KEGG" id="abp:AGABI1DRAFT82813"/>
<name>K5XI49_AGABU</name>
<dbReference type="Proteomes" id="UP000008493">
    <property type="component" value="Unassembled WGS sequence"/>
</dbReference>